<dbReference type="OrthoDB" id="9802134at2"/>
<feature type="binding site" evidence="6">
    <location>
        <position position="102"/>
    </location>
    <ligand>
        <name>5-phospho-alpha-D-ribose 1-diphosphate</name>
        <dbReference type="ChEBI" id="CHEBI:58017"/>
        <note>ligand shared between dimeric partners</note>
    </ligand>
</feature>
<dbReference type="PANTHER" id="PTHR19278:SF9">
    <property type="entry name" value="URIDINE 5'-MONOPHOSPHATE SYNTHASE"/>
    <property type="match status" value="1"/>
</dbReference>
<organism evidence="8 9">
    <name type="scientific">Pontibacillus litoralis JSM 072002</name>
    <dbReference type="NCBI Taxonomy" id="1385512"/>
    <lineage>
        <taxon>Bacteria</taxon>
        <taxon>Bacillati</taxon>
        <taxon>Bacillota</taxon>
        <taxon>Bacilli</taxon>
        <taxon>Bacillales</taxon>
        <taxon>Bacillaceae</taxon>
        <taxon>Pontibacillus</taxon>
    </lineage>
</organism>
<dbReference type="HAMAP" id="MF_01208">
    <property type="entry name" value="PyrE"/>
    <property type="match status" value="1"/>
</dbReference>
<name>A0A0A5GBP9_9BACI</name>
<feature type="binding site" evidence="6">
    <location>
        <position position="126"/>
    </location>
    <ligand>
        <name>orotate</name>
        <dbReference type="ChEBI" id="CHEBI:30839"/>
    </ligand>
</feature>
<keyword evidence="3 6" id="KW-0328">Glycosyltransferase</keyword>
<dbReference type="InterPro" id="IPR029057">
    <property type="entry name" value="PRTase-like"/>
</dbReference>
<dbReference type="RefSeq" id="WP_036832109.1">
    <property type="nucleotide sequence ID" value="NZ_AVPG01000002.1"/>
</dbReference>
<dbReference type="EC" id="2.4.2.10" evidence="2 6"/>
<dbReference type="STRING" id="1385512.N784_07525"/>
<evidence type="ECO:0000259" key="7">
    <source>
        <dbReference type="Pfam" id="PF00156"/>
    </source>
</evidence>
<comment type="cofactor">
    <cofactor evidence="6">
        <name>Mg(2+)</name>
        <dbReference type="ChEBI" id="CHEBI:18420"/>
    </cofactor>
</comment>
<comment type="caution">
    <text evidence="8">The sequence shown here is derived from an EMBL/GenBank/DDBJ whole genome shotgun (WGS) entry which is preliminary data.</text>
</comment>
<evidence type="ECO:0000256" key="2">
    <source>
        <dbReference type="ARBA" id="ARBA00011971"/>
    </source>
</evidence>
<dbReference type="Pfam" id="PF00156">
    <property type="entry name" value="Pribosyltran"/>
    <property type="match status" value="1"/>
</dbReference>
<comment type="catalytic activity">
    <reaction evidence="6">
        <text>orotidine 5'-phosphate + diphosphate = orotate + 5-phospho-alpha-D-ribose 1-diphosphate</text>
        <dbReference type="Rhea" id="RHEA:10380"/>
        <dbReference type="ChEBI" id="CHEBI:30839"/>
        <dbReference type="ChEBI" id="CHEBI:33019"/>
        <dbReference type="ChEBI" id="CHEBI:57538"/>
        <dbReference type="ChEBI" id="CHEBI:58017"/>
        <dbReference type="EC" id="2.4.2.10"/>
    </reaction>
</comment>
<evidence type="ECO:0000313" key="8">
    <source>
        <dbReference type="EMBL" id="KGX88510.1"/>
    </source>
</evidence>
<comment type="subunit">
    <text evidence="6">Homodimer.</text>
</comment>
<reference evidence="8 9" key="1">
    <citation type="submission" date="2013-08" db="EMBL/GenBank/DDBJ databases">
        <authorList>
            <person name="Huang J."/>
            <person name="Wang G."/>
        </authorList>
    </citation>
    <scope>NUCLEOTIDE SEQUENCE [LARGE SCALE GENOMIC DNA]</scope>
    <source>
        <strain evidence="8 9">JSM 072002</strain>
    </source>
</reference>
<dbReference type="SUPFAM" id="SSF53271">
    <property type="entry name" value="PRTase-like"/>
    <property type="match status" value="1"/>
</dbReference>
<dbReference type="AlphaFoldDB" id="A0A0A5GBP9"/>
<dbReference type="eggNOG" id="COG0461">
    <property type="taxonomic scope" value="Bacteria"/>
</dbReference>
<evidence type="ECO:0000256" key="3">
    <source>
        <dbReference type="ARBA" id="ARBA00022676"/>
    </source>
</evidence>
<keyword evidence="6" id="KW-0460">Magnesium</keyword>
<accession>A0A0A5GBP9</accession>
<comment type="function">
    <text evidence="6">Catalyzes the transfer of a ribosyl phosphate group from 5-phosphoribose 1-diphosphate to orotate, leading to the formation of orotidine monophosphate (OMP).</text>
</comment>
<dbReference type="GO" id="GO:0044205">
    <property type="term" value="P:'de novo' UMP biosynthetic process"/>
    <property type="evidence" value="ECO:0007669"/>
    <property type="project" value="UniProtKB-UniRule"/>
</dbReference>
<comment type="caution">
    <text evidence="6">Lacks conserved residue(s) required for the propagation of feature annotation.</text>
</comment>
<dbReference type="InterPro" id="IPR004467">
    <property type="entry name" value="Or_phspho_trans_dom"/>
</dbReference>
<evidence type="ECO:0000256" key="1">
    <source>
        <dbReference type="ARBA" id="ARBA00004889"/>
    </source>
</evidence>
<dbReference type="Proteomes" id="UP000030401">
    <property type="component" value="Unassembled WGS sequence"/>
</dbReference>
<dbReference type="NCBIfam" id="TIGR00336">
    <property type="entry name" value="pyrE"/>
    <property type="match status" value="1"/>
</dbReference>
<evidence type="ECO:0000313" key="9">
    <source>
        <dbReference type="Proteomes" id="UP000030401"/>
    </source>
</evidence>
<protein>
    <recommendedName>
        <fullName evidence="2 6">Orotate phosphoribosyltransferase</fullName>
        <shortName evidence="6">OPRT</shortName>
        <shortName evidence="6">OPRTase</shortName>
        <ecNumber evidence="2 6">2.4.2.10</ecNumber>
    </recommendedName>
</protein>
<dbReference type="InterPro" id="IPR000836">
    <property type="entry name" value="PRTase_dom"/>
</dbReference>
<feature type="domain" description="Phosphoribosyltransferase" evidence="7">
    <location>
        <begin position="59"/>
        <end position="152"/>
    </location>
</feature>
<feature type="binding site" evidence="6">
    <location>
        <position position="96"/>
    </location>
    <ligand>
        <name>5-phospho-alpha-D-ribose 1-diphosphate</name>
        <dbReference type="ChEBI" id="CHEBI:58017"/>
        <note>ligand shared between dimeric partners</note>
    </ligand>
</feature>
<evidence type="ECO:0000256" key="5">
    <source>
        <dbReference type="ARBA" id="ARBA00022975"/>
    </source>
</evidence>
<comment type="similarity">
    <text evidence="6">Belongs to the purine/pyrimidine phosphoribosyltransferase family. PyrE subfamily.</text>
</comment>
<dbReference type="EMBL" id="AVPG01000002">
    <property type="protein sequence ID" value="KGX88510.1"/>
    <property type="molecule type" value="Genomic_DNA"/>
</dbReference>
<dbReference type="GO" id="GO:0019856">
    <property type="term" value="P:pyrimidine nucleobase biosynthetic process"/>
    <property type="evidence" value="ECO:0007669"/>
    <property type="project" value="TreeGrafter"/>
</dbReference>
<feature type="binding site" description="in other chain" evidence="6">
    <location>
        <begin position="122"/>
        <end position="130"/>
    </location>
    <ligand>
        <name>5-phospho-alpha-D-ribose 1-diphosphate</name>
        <dbReference type="ChEBI" id="CHEBI:58017"/>
        <note>ligand shared between dimeric partners</note>
    </ligand>
</feature>
<gene>
    <name evidence="6" type="primary">pyrE</name>
    <name evidence="8" type="ORF">N784_07525</name>
</gene>
<dbReference type="CDD" id="cd06223">
    <property type="entry name" value="PRTases_typeI"/>
    <property type="match status" value="1"/>
</dbReference>
<keyword evidence="4 6" id="KW-0808">Transferase</keyword>
<dbReference type="PANTHER" id="PTHR19278">
    <property type="entry name" value="OROTATE PHOSPHORIBOSYLTRANSFERASE"/>
    <property type="match status" value="1"/>
</dbReference>
<feature type="binding site" evidence="6">
    <location>
        <position position="100"/>
    </location>
    <ligand>
        <name>5-phospho-alpha-D-ribose 1-diphosphate</name>
        <dbReference type="ChEBI" id="CHEBI:58017"/>
        <note>ligand shared between dimeric partners</note>
    </ligand>
</feature>
<keyword evidence="9" id="KW-1185">Reference proteome</keyword>
<keyword evidence="5 6" id="KW-0665">Pyrimidine biosynthesis</keyword>
<dbReference type="Gene3D" id="3.40.50.2020">
    <property type="match status" value="1"/>
</dbReference>
<evidence type="ECO:0000256" key="6">
    <source>
        <dbReference type="HAMAP-Rule" id="MF_01208"/>
    </source>
</evidence>
<evidence type="ECO:0000256" key="4">
    <source>
        <dbReference type="ARBA" id="ARBA00022679"/>
    </source>
</evidence>
<proteinExistence type="inferred from homology"/>
<dbReference type="GO" id="GO:0004588">
    <property type="term" value="F:orotate phosphoribosyltransferase activity"/>
    <property type="evidence" value="ECO:0007669"/>
    <property type="project" value="UniProtKB-UniRule"/>
</dbReference>
<dbReference type="InterPro" id="IPR023031">
    <property type="entry name" value="OPRT"/>
</dbReference>
<sequence length="216" mass="23883">METKQQLAKALYQIGALQVNDVTPFKWTSGILSPIYCDNRLTMSEVSLRNQIADQFATYIKKNYPDVDVIAGCATAGIPHAAWVADKLALPMVYVRDKAKGHGKQNQIEGSVQKGQKAIVVEDLISTGKSSLNSVRALQAAGVEVVEVVAIFSYELAESEEAFAEAKVKYHALTNFVELLHFMKEEGTLSEEQVEHLLTFKQDPRTFSTHFSSSND</sequence>
<comment type="pathway">
    <text evidence="1 6">Pyrimidine metabolism; UMP biosynthesis via de novo pathway; UMP from orotate: step 1/2.</text>
</comment>
<dbReference type="GO" id="GO:0000287">
    <property type="term" value="F:magnesium ion binding"/>
    <property type="evidence" value="ECO:0007669"/>
    <property type="project" value="UniProtKB-UniRule"/>
</dbReference>
<dbReference type="UniPathway" id="UPA00070">
    <property type="reaction ID" value="UER00119"/>
</dbReference>